<dbReference type="SUPFAM" id="SSF101936">
    <property type="entry name" value="DNA-binding pseudobarrel domain"/>
    <property type="match status" value="1"/>
</dbReference>
<keyword evidence="2" id="KW-0805">Transcription regulation</keyword>
<keyword evidence="7" id="KW-1185">Reference proteome</keyword>
<protein>
    <submittedName>
        <fullName evidence="6">Uncharacterized protein</fullName>
    </submittedName>
</protein>
<dbReference type="AlphaFoldDB" id="A0A6A6MDV1"/>
<keyword evidence="4" id="KW-0804">Transcription</keyword>
<evidence type="ECO:0000313" key="7">
    <source>
        <dbReference type="Proteomes" id="UP000467840"/>
    </source>
</evidence>
<evidence type="ECO:0000256" key="1">
    <source>
        <dbReference type="ARBA" id="ARBA00004123"/>
    </source>
</evidence>
<comment type="subcellular location">
    <subcellularLocation>
        <location evidence="1">Nucleus</location>
    </subcellularLocation>
</comment>
<evidence type="ECO:0000313" key="6">
    <source>
        <dbReference type="EMBL" id="KAF2310675.1"/>
    </source>
</evidence>
<dbReference type="GO" id="GO:0003677">
    <property type="term" value="F:DNA binding"/>
    <property type="evidence" value="ECO:0007669"/>
    <property type="project" value="UniProtKB-KW"/>
</dbReference>
<evidence type="ECO:0000256" key="3">
    <source>
        <dbReference type="ARBA" id="ARBA00023125"/>
    </source>
</evidence>
<name>A0A6A6MDV1_HEVBR</name>
<reference evidence="6 7" key="1">
    <citation type="journal article" date="2020" name="Mol. Plant">
        <title>The Chromosome-Based Rubber Tree Genome Provides New Insights into Spurge Genome Evolution and Rubber Biosynthesis.</title>
        <authorList>
            <person name="Liu J."/>
            <person name="Shi C."/>
            <person name="Shi C.C."/>
            <person name="Li W."/>
            <person name="Zhang Q.J."/>
            <person name="Zhang Y."/>
            <person name="Li K."/>
            <person name="Lu H.F."/>
            <person name="Shi C."/>
            <person name="Zhu S.T."/>
            <person name="Xiao Z.Y."/>
            <person name="Nan H."/>
            <person name="Yue Y."/>
            <person name="Zhu X.G."/>
            <person name="Wu Y."/>
            <person name="Hong X.N."/>
            <person name="Fan G.Y."/>
            <person name="Tong Y."/>
            <person name="Zhang D."/>
            <person name="Mao C.L."/>
            <person name="Liu Y.L."/>
            <person name="Hao S.J."/>
            <person name="Liu W.Q."/>
            <person name="Lv M.Q."/>
            <person name="Zhang H.B."/>
            <person name="Liu Y."/>
            <person name="Hu-Tang G.R."/>
            <person name="Wang J.P."/>
            <person name="Wang J.H."/>
            <person name="Sun Y.H."/>
            <person name="Ni S.B."/>
            <person name="Chen W.B."/>
            <person name="Zhang X.C."/>
            <person name="Jiao Y.N."/>
            <person name="Eichler E.E."/>
            <person name="Li G.H."/>
            <person name="Liu X."/>
            <person name="Gao L.Z."/>
        </authorList>
    </citation>
    <scope>NUCLEOTIDE SEQUENCE [LARGE SCALE GENOMIC DNA]</scope>
    <source>
        <strain evidence="7">cv. GT1</strain>
        <tissue evidence="6">Leaf</tissue>
    </source>
</reference>
<comment type="caution">
    <text evidence="6">The sequence shown here is derived from an EMBL/GenBank/DDBJ whole genome shotgun (WGS) entry which is preliminary data.</text>
</comment>
<evidence type="ECO:0000256" key="5">
    <source>
        <dbReference type="ARBA" id="ARBA00023242"/>
    </source>
</evidence>
<sequence length="170" mass="20063">MPQYYLANLQLVMPTHELWDVIIFQGLGESIMRNGLEDLFKFYNVEVGFKFSFEYKSPNKFMFNIYNKTGNEIVYPVKTLMSISCRGSWKYVLHLPKHEAFRVFGGESKSITLWRNRLSMEFKVEYTVCDNQNGCMNFVSAVTKITVGWFKFVKFYGIEKEDFIAFQKID</sequence>
<keyword evidence="5" id="KW-0539">Nucleus</keyword>
<dbReference type="GO" id="GO:0005634">
    <property type="term" value="C:nucleus"/>
    <property type="evidence" value="ECO:0007669"/>
    <property type="project" value="UniProtKB-SubCell"/>
</dbReference>
<gene>
    <name evidence="6" type="ORF">GH714_016182</name>
</gene>
<proteinExistence type="predicted"/>
<keyword evidence="3" id="KW-0238">DNA-binding</keyword>
<evidence type="ECO:0000256" key="2">
    <source>
        <dbReference type="ARBA" id="ARBA00023015"/>
    </source>
</evidence>
<accession>A0A6A6MDV1</accession>
<evidence type="ECO:0000256" key="4">
    <source>
        <dbReference type="ARBA" id="ARBA00023163"/>
    </source>
</evidence>
<dbReference type="Gene3D" id="2.40.330.10">
    <property type="entry name" value="DNA-binding pseudobarrel domain"/>
    <property type="match status" value="1"/>
</dbReference>
<dbReference type="Proteomes" id="UP000467840">
    <property type="component" value="Chromosome 14"/>
</dbReference>
<dbReference type="EMBL" id="JAAGAX010000006">
    <property type="protein sequence ID" value="KAF2310675.1"/>
    <property type="molecule type" value="Genomic_DNA"/>
</dbReference>
<organism evidence="6 7">
    <name type="scientific">Hevea brasiliensis</name>
    <name type="common">Para rubber tree</name>
    <name type="synonym">Siphonia brasiliensis</name>
    <dbReference type="NCBI Taxonomy" id="3981"/>
    <lineage>
        <taxon>Eukaryota</taxon>
        <taxon>Viridiplantae</taxon>
        <taxon>Streptophyta</taxon>
        <taxon>Embryophyta</taxon>
        <taxon>Tracheophyta</taxon>
        <taxon>Spermatophyta</taxon>
        <taxon>Magnoliopsida</taxon>
        <taxon>eudicotyledons</taxon>
        <taxon>Gunneridae</taxon>
        <taxon>Pentapetalae</taxon>
        <taxon>rosids</taxon>
        <taxon>fabids</taxon>
        <taxon>Malpighiales</taxon>
        <taxon>Euphorbiaceae</taxon>
        <taxon>Crotonoideae</taxon>
        <taxon>Micrandreae</taxon>
        <taxon>Hevea</taxon>
    </lineage>
</organism>
<dbReference type="InterPro" id="IPR015300">
    <property type="entry name" value="DNA-bd_pseudobarrel_sf"/>
</dbReference>